<name>A0A7Y2E876_UNCEI</name>
<proteinExistence type="predicted"/>
<organism evidence="1 2">
    <name type="scientific">Eiseniibacteriota bacterium</name>
    <dbReference type="NCBI Taxonomy" id="2212470"/>
    <lineage>
        <taxon>Bacteria</taxon>
        <taxon>Candidatus Eiseniibacteriota</taxon>
    </lineage>
</organism>
<evidence type="ECO:0000313" key="1">
    <source>
        <dbReference type="EMBL" id="NNF06460.1"/>
    </source>
</evidence>
<dbReference type="EMBL" id="JABDJR010000263">
    <property type="protein sequence ID" value="NNF06460.1"/>
    <property type="molecule type" value="Genomic_DNA"/>
</dbReference>
<dbReference type="AlphaFoldDB" id="A0A7Y2E876"/>
<protein>
    <recommendedName>
        <fullName evidence="3">Thioredoxin family protein</fullName>
    </recommendedName>
</protein>
<sequence>MLGIVQEQHPERARLFHQWKQLDWPLYVDSYNYLEVPYVPITLFIDEAGFVQYVVPFGETPGKALEDFLAQPVVTAPPVLGFQRKVDAGKPRFGDVASMDVAKLAKSEDQWDHFHAGVAYRARYDSPERESADFAKAVHHWTRALEIDPNNYIFRRRLQQYGPRLDKPYPFYDWVIEAREEITERGEEPLALVTEPG</sequence>
<accession>A0A7Y2E876</accession>
<feature type="non-terminal residue" evidence="1">
    <location>
        <position position="197"/>
    </location>
</feature>
<gene>
    <name evidence="1" type="ORF">HKN21_06845</name>
</gene>
<evidence type="ECO:0008006" key="3">
    <source>
        <dbReference type="Google" id="ProtNLM"/>
    </source>
</evidence>
<evidence type="ECO:0000313" key="2">
    <source>
        <dbReference type="Proteomes" id="UP000547674"/>
    </source>
</evidence>
<reference evidence="1 2" key="1">
    <citation type="submission" date="2020-03" db="EMBL/GenBank/DDBJ databases">
        <title>Metabolic flexibility allows generalist bacteria to become dominant in a frequently disturbed ecosystem.</title>
        <authorList>
            <person name="Chen Y.-J."/>
            <person name="Leung P.M."/>
            <person name="Bay S.K."/>
            <person name="Hugenholtz P."/>
            <person name="Kessler A.J."/>
            <person name="Shelley G."/>
            <person name="Waite D.W."/>
            <person name="Cook P.L."/>
            <person name="Greening C."/>
        </authorList>
    </citation>
    <scope>NUCLEOTIDE SEQUENCE [LARGE SCALE GENOMIC DNA]</scope>
    <source>
        <strain evidence="1">SS_bin_28</strain>
    </source>
</reference>
<dbReference type="Proteomes" id="UP000547674">
    <property type="component" value="Unassembled WGS sequence"/>
</dbReference>
<comment type="caution">
    <text evidence="1">The sequence shown here is derived from an EMBL/GenBank/DDBJ whole genome shotgun (WGS) entry which is preliminary data.</text>
</comment>